<protein>
    <submittedName>
        <fullName evidence="9">MFS transporter</fullName>
    </submittedName>
</protein>
<gene>
    <name evidence="9" type="ORF">L2K70_10235</name>
</gene>
<evidence type="ECO:0000256" key="6">
    <source>
        <dbReference type="ARBA" id="ARBA00023136"/>
    </source>
</evidence>
<proteinExistence type="predicted"/>
<evidence type="ECO:0000313" key="9">
    <source>
        <dbReference type="EMBL" id="MCF6377985.1"/>
    </source>
</evidence>
<comment type="subcellular location">
    <subcellularLocation>
        <location evidence="1">Cell inner membrane</location>
        <topology evidence="1">Multi-pass membrane protein</topology>
    </subcellularLocation>
</comment>
<feature type="transmembrane region" description="Helical" evidence="7">
    <location>
        <begin position="12"/>
        <end position="36"/>
    </location>
</feature>
<feature type="transmembrane region" description="Helical" evidence="7">
    <location>
        <begin position="221"/>
        <end position="238"/>
    </location>
</feature>
<dbReference type="Gene3D" id="1.20.1250.20">
    <property type="entry name" value="MFS general substrate transporter like domains"/>
    <property type="match status" value="1"/>
</dbReference>
<feature type="transmembrane region" description="Helical" evidence="7">
    <location>
        <begin position="153"/>
        <end position="182"/>
    </location>
</feature>
<feature type="transmembrane region" description="Helical" evidence="7">
    <location>
        <begin position="74"/>
        <end position="93"/>
    </location>
</feature>
<dbReference type="PANTHER" id="PTHR23513:SF9">
    <property type="entry name" value="ENTEROBACTIN EXPORTER ENTS"/>
    <property type="match status" value="1"/>
</dbReference>
<keyword evidence="3" id="KW-1003">Cell membrane</keyword>
<dbReference type="PROSITE" id="PS50850">
    <property type="entry name" value="MFS"/>
    <property type="match status" value="2"/>
</dbReference>
<feature type="transmembrane region" description="Helical" evidence="7">
    <location>
        <begin position="258"/>
        <end position="279"/>
    </location>
</feature>
<keyword evidence="2" id="KW-0813">Transport</keyword>
<feature type="domain" description="Major facilitator superfamily (MFS) profile" evidence="8">
    <location>
        <begin position="1"/>
        <end position="189"/>
    </location>
</feature>
<dbReference type="RefSeq" id="WP_236401737.1">
    <property type="nucleotide sequence ID" value="NZ_JAKJHZ010000006.1"/>
</dbReference>
<dbReference type="EMBL" id="JAKJHZ010000006">
    <property type="protein sequence ID" value="MCF6377985.1"/>
    <property type="molecule type" value="Genomic_DNA"/>
</dbReference>
<dbReference type="InterPro" id="IPR010290">
    <property type="entry name" value="TM_effector"/>
</dbReference>
<feature type="domain" description="Major facilitator superfamily (MFS) profile" evidence="8">
    <location>
        <begin position="220"/>
        <end position="402"/>
    </location>
</feature>
<evidence type="ECO:0000256" key="5">
    <source>
        <dbReference type="ARBA" id="ARBA00022989"/>
    </source>
</evidence>
<dbReference type="PANTHER" id="PTHR23513">
    <property type="entry name" value="INTEGRAL MEMBRANE EFFLUX PROTEIN-RELATED"/>
    <property type="match status" value="1"/>
</dbReference>
<organism evidence="9 10">
    <name type="scientific">Nocardioides potassii</name>
    <dbReference type="NCBI Taxonomy" id="2911371"/>
    <lineage>
        <taxon>Bacteria</taxon>
        <taxon>Bacillati</taxon>
        <taxon>Actinomycetota</taxon>
        <taxon>Actinomycetes</taxon>
        <taxon>Propionibacteriales</taxon>
        <taxon>Nocardioidaceae</taxon>
        <taxon>Nocardioides</taxon>
    </lineage>
</organism>
<feature type="transmembrane region" description="Helical" evidence="7">
    <location>
        <begin position="42"/>
        <end position="67"/>
    </location>
</feature>
<sequence>MIAVLRRRDFGLLWLAGLVSVAGDWVLMTALPYVVYDRTGSVLATAGMVAAQLAPSIVLSSFAGVFVDRWDRRRVLVVTNVLQGLAVTALLLVGDGSLWIVYAVAAAQSAFASFSQPAEAALLPTLVREEQLVAANALNVLNNRLGRLGGVPLGAVLLATFGLSLVVVVDAVSFLVAAALVAAMRHRDQPHLEEGDATRAFARFWSEWIAGLRIVREDQTIAVLFVVLGLMTFGGTMLDPLFAPWIRDILGQGVDAVAILTVTSSLAGVAGSLVVGSVGARLSSRALMGWGSVIAGGLLLAKFNVPSLWVAVALSAVGGITAVASSVGVETLAQERTPEHVRGRVFGSLQATVWLMSLLGAVVGGLVGELVGLLPALDLAAALVLLSGVVVLALVRDAGHSA</sequence>
<dbReference type="InterPro" id="IPR020846">
    <property type="entry name" value="MFS_dom"/>
</dbReference>
<reference evidence="9 10" key="1">
    <citation type="submission" date="2022-01" db="EMBL/GenBank/DDBJ databases">
        <title>Nocardioides sp. nov., an actinomycete isolated from mining soil.</title>
        <authorList>
            <person name="Liu L."/>
        </authorList>
    </citation>
    <scope>NUCLEOTIDE SEQUENCE [LARGE SCALE GENOMIC DNA]</scope>
    <source>
        <strain evidence="9 10">KLBMP 9356</strain>
    </source>
</reference>
<evidence type="ECO:0000256" key="4">
    <source>
        <dbReference type="ARBA" id="ARBA00022692"/>
    </source>
</evidence>
<evidence type="ECO:0000256" key="1">
    <source>
        <dbReference type="ARBA" id="ARBA00004429"/>
    </source>
</evidence>
<accession>A0ABS9H9T7</accession>
<keyword evidence="4 7" id="KW-0812">Transmembrane</keyword>
<feature type="transmembrane region" description="Helical" evidence="7">
    <location>
        <begin position="345"/>
        <end position="367"/>
    </location>
</feature>
<feature type="transmembrane region" description="Helical" evidence="7">
    <location>
        <begin position="373"/>
        <end position="395"/>
    </location>
</feature>
<dbReference type="Pfam" id="PF05977">
    <property type="entry name" value="MFS_3"/>
    <property type="match status" value="1"/>
</dbReference>
<dbReference type="Proteomes" id="UP001201161">
    <property type="component" value="Unassembled WGS sequence"/>
</dbReference>
<dbReference type="SUPFAM" id="SSF103473">
    <property type="entry name" value="MFS general substrate transporter"/>
    <property type="match status" value="1"/>
</dbReference>
<evidence type="ECO:0000313" key="10">
    <source>
        <dbReference type="Proteomes" id="UP001201161"/>
    </source>
</evidence>
<keyword evidence="6 7" id="KW-0472">Membrane</keyword>
<name>A0ABS9H9T7_9ACTN</name>
<feature type="transmembrane region" description="Helical" evidence="7">
    <location>
        <begin position="286"/>
        <end position="303"/>
    </location>
</feature>
<keyword evidence="5 7" id="KW-1133">Transmembrane helix</keyword>
<evidence type="ECO:0000259" key="8">
    <source>
        <dbReference type="PROSITE" id="PS50850"/>
    </source>
</evidence>
<evidence type="ECO:0000256" key="2">
    <source>
        <dbReference type="ARBA" id="ARBA00022448"/>
    </source>
</evidence>
<evidence type="ECO:0000256" key="3">
    <source>
        <dbReference type="ARBA" id="ARBA00022475"/>
    </source>
</evidence>
<dbReference type="CDD" id="cd06173">
    <property type="entry name" value="MFS_MefA_like"/>
    <property type="match status" value="1"/>
</dbReference>
<dbReference type="InterPro" id="IPR036259">
    <property type="entry name" value="MFS_trans_sf"/>
</dbReference>
<comment type="caution">
    <text evidence="9">The sequence shown here is derived from an EMBL/GenBank/DDBJ whole genome shotgun (WGS) entry which is preliminary data.</text>
</comment>
<feature type="transmembrane region" description="Helical" evidence="7">
    <location>
        <begin position="309"/>
        <end position="333"/>
    </location>
</feature>
<evidence type="ECO:0000256" key="7">
    <source>
        <dbReference type="SAM" id="Phobius"/>
    </source>
</evidence>
<keyword evidence="10" id="KW-1185">Reference proteome</keyword>